<keyword evidence="3" id="KW-0862">Zinc</keyword>
<reference evidence="6" key="1">
    <citation type="journal article" date="2011" name="PLoS Biol.">
        <title>Gene gain and loss during evolution of obligate parasitism in the white rust pathogen of Arabidopsis thaliana.</title>
        <authorList>
            <person name="Kemen E."/>
            <person name="Gardiner A."/>
            <person name="Schultz-Larsen T."/>
            <person name="Kemen A.C."/>
            <person name="Balmuth A.L."/>
            <person name="Robert-Seilaniantz A."/>
            <person name="Bailey K."/>
            <person name="Holub E."/>
            <person name="Studholme D.J."/>
            <person name="Maclean D."/>
            <person name="Jones J.D."/>
        </authorList>
    </citation>
    <scope>NUCLEOTIDE SEQUENCE</scope>
</reference>
<organism evidence="6">
    <name type="scientific">Albugo laibachii Nc14</name>
    <dbReference type="NCBI Taxonomy" id="890382"/>
    <lineage>
        <taxon>Eukaryota</taxon>
        <taxon>Sar</taxon>
        <taxon>Stramenopiles</taxon>
        <taxon>Oomycota</taxon>
        <taxon>Peronosporomycetes</taxon>
        <taxon>Albuginales</taxon>
        <taxon>Albuginaceae</taxon>
        <taxon>Albugo</taxon>
    </lineage>
</organism>
<dbReference type="AlphaFoldDB" id="F0WU23"/>
<dbReference type="InterPro" id="IPR011011">
    <property type="entry name" value="Znf_FYVE_PHD"/>
</dbReference>
<dbReference type="PANTHER" id="PTHR13510:SF44">
    <property type="entry name" value="RABENOSYN-5"/>
    <property type="match status" value="1"/>
</dbReference>
<evidence type="ECO:0000313" key="6">
    <source>
        <dbReference type="EMBL" id="CCA24868.1"/>
    </source>
</evidence>
<evidence type="ECO:0000256" key="1">
    <source>
        <dbReference type="ARBA" id="ARBA00022723"/>
    </source>
</evidence>
<feature type="domain" description="FYVE-type" evidence="5">
    <location>
        <begin position="287"/>
        <end position="347"/>
    </location>
</feature>
<evidence type="ECO:0000256" key="3">
    <source>
        <dbReference type="ARBA" id="ARBA00022833"/>
    </source>
</evidence>
<dbReference type="EMBL" id="FR824311">
    <property type="protein sequence ID" value="CCA24952.1"/>
    <property type="molecule type" value="Genomic_DNA"/>
</dbReference>
<dbReference type="InterPro" id="IPR023393">
    <property type="entry name" value="START-like_dom_sf"/>
</dbReference>
<dbReference type="InterPro" id="IPR000306">
    <property type="entry name" value="Znf_FYVE"/>
</dbReference>
<name>F0WU23_9STRA</name>
<dbReference type="InterPro" id="IPR052727">
    <property type="entry name" value="Rab4/Rab5_effector"/>
</dbReference>
<reference evidence="6" key="2">
    <citation type="submission" date="2011-02" db="EMBL/GenBank/DDBJ databases">
        <authorList>
            <person name="MacLean D."/>
        </authorList>
    </citation>
    <scope>NUCLEOTIDE SEQUENCE</scope>
</reference>
<dbReference type="PROSITE" id="PS50178">
    <property type="entry name" value="ZF_FYVE"/>
    <property type="match status" value="1"/>
</dbReference>
<dbReference type="InterPro" id="IPR013083">
    <property type="entry name" value="Znf_RING/FYVE/PHD"/>
</dbReference>
<dbReference type="PANTHER" id="PTHR13510">
    <property type="entry name" value="FYVE-FINGER-CONTAINING RAB5 EFFECTOR PROTEIN RABENOSYN-5-RELATED"/>
    <property type="match status" value="1"/>
</dbReference>
<dbReference type="EMBL" id="FR824308">
    <property type="protein sequence ID" value="CCA24868.1"/>
    <property type="molecule type" value="Genomic_DNA"/>
</dbReference>
<dbReference type="GO" id="GO:0008270">
    <property type="term" value="F:zinc ion binding"/>
    <property type="evidence" value="ECO:0007669"/>
    <property type="project" value="UniProtKB-KW"/>
</dbReference>
<keyword evidence="2 4" id="KW-0863">Zinc-finger</keyword>
<dbReference type="InterPro" id="IPR017455">
    <property type="entry name" value="Znf_FYVE-rel"/>
</dbReference>
<gene>
    <name evidence="6" type="primary">AlNc14C263G9846</name>
    <name evidence="7" type="synonym">AlNc14C266G9897</name>
    <name evidence="6" type="ORF">ALNC14_110120</name>
    <name evidence="7" type="ORF">ALNC14_110960</name>
</gene>
<dbReference type="HOGENOM" id="CLU_059280_0_0_1"/>
<evidence type="ECO:0000256" key="4">
    <source>
        <dbReference type="PROSITE-ProRule" id="PRU00091"/>
    </source>
</evidence>
<evidence type="ECO:0000313" key="7">
    <source>
        <dbReference type="EMBL" id="CCA24952.1"/>
    </source>
</evidence>
<dbReference type="SUPFAM" id="SSF57903">
    <property type="entry name" value="FYVE/PHD zinc finger"/>
    <property type="match status" value="1"/>
</dbReference>
<sequence>MVQVFSNRSNARLDRRKFRCPPLSRKRKKQIVEEANAACDELIRFSASEMFDSAEQELYNHGDDAVKWQHFDQINSIKIERVKIRSETKKSMYYFRGITQMEAAIEDVMKVYKVNVDHPNLELEAKISQLIHSTILYEVKPYDPVEELIFVGIRWAEFQLPYLFVRHRDLCFLECQRMFRLADGRRGFARCLHSVKLQSCPEMEVDHGLIRASIYRSGTVFLESRRDRRILDCVHAMYIDLKGKVPRWIAAAGMRKHLLSLEELKKYVNMQRLVAQPFAKQQVIQSREKAKACFVCVDDLGTFRRRFQCKKCGEVICRRCKISIYAEVPIVGRMKLTICSLCSLAVDRGFSPDTNLDYDSGGERPCTTPLPMYRDGGNAGPSVRKRALSVNSFHTANIDQSTVYSLFQSQNGDLDDVYREGADSSLH</sequence>
<evidence type="ECO:0000256" key="2">
    <source>
        <dbReference type="ARBA" id="ARBA00022771"/>
    </source>
</evidence>
<proteinExistence type="predicted"/>
<dbReference type="Gene3D" id="3.30.40.10">
    <property type="entry name" value="Zinc/RING finger domain, C3HC4 (zinc finger)"/>
    <property type="match status" value="1"/>
</dbReference>
<accession>F0WU23</accession>
<evidence type="ECO:0000259" key="5">
    <source>
        <dbReference type="PROSITE" id="PS50178"/>
    </source>
</evidence>
<dbReference type="Pfam" id="PF01363">
    <property type="entry name" value="FYVE"/>
    <property type="match status" value="1"/>
</dbReference>
<keyword evidence="1" id="KW-0479">Metal-binding</keyword>
<dbReference type="SUPFAM" id="SSF55961">
    <property type="entry name" value="Bet v1-like"/>
    <property type="match status" value="1"/>
</dbReference>
<dbReference type="Gene3D" id="3.30.530.20">
    <property type="match status" value="1"/>
</dbReference>
<protein>
    <submittedName>
        <fullName evidence="6">Uncharacterized protein AlNc14C263G9846</fullName>
    </submittedName>
    <submittedName>
        <fullName evidence="7">Uncharacterized protein AlNc14C266G9897</fullName>
    </submittedName>
</protein>